<protein>
    <submittedName>
        <fullName evidence="1">Uncharacterized protein</fullName>
    </submittedName>
</protein>
<reference evidence="1 2" key="1">
    <citation type="submission" date="2019-06" db="EMBL/GenBank/DDBJ databases">
        <title>A chromosome-scale genome assembly of the European perch, Perca fluviatilis.</title>
        <authorList>
            <person name="Roques C."/>
            <person name="Zahm M."/>
            <person name="Cabau C."/>
            <person name="Klopp C."/>
            <person name="Bouchez O."/>
            <person name="Donnadieu C."/>
            <person name="Kuhl H."/>
            <person name="Gislard M."/>
            <person name="Guendouz S."/>
            <person name="Journot L."/>
            <person name="Haffray P."/>
            <person name="Bestin A."/>
            <person name="Morvezen R."/>
            <person name="Feron R."/>
            <person name="Wen M."/>
            <person name="Jouanno E."/>
            <person name="Herpin A."/>
            <person name="Schartl M."/>
            <person name="Postlethwait J."/>
            <person name="Schaerlinger B."/>
            <person name="Chardard D."/>
            <person name="Lecocq T."/>
            <person name="Poncet C."/>
            <person name="Jaffrelo L."/>
            <person name="Lampietro C."/>
            <person name="Guiguen Y."/>
        </authorList>
    </citation>
    <scope>NUCLEOTIDE SEQUENCE [LARGE SCALE GENOMIC DNA]</scope>
    <source>
        <tissue evidence="1">Blood</tissue>
    </source>
</reference>
<dbReference type="Proteomes" id="UP000465112">
    <property type="component" value="Chromosome 7"/>
</dbReference>
<dbReference type="EMBL" id="VHII01000007">
    <property type="protein sequence ID" value="KAF1387840.1"/>
    <property type="molecule type" value="Genomic_DNA"/>
</dbReference>
<keyword evidence="2" id="KW-1185">Reference proteome</keyword>
<evidence type="ECO:0000313" key="2">
    <source>
        <dbReference type="Proteomes" id="UP000465112"/>
    </source>
</evidence>
<accession>A0A6A5F3K5</accession>
<name>A0A6A5F3K5_PERFL</name>
<gene>
    <name evidence="1" type="ORF">PFLUV_G00084100</name>
</gene>
<comment type="caution">
    <text evidence="1">The sequence shown here is derived from an EMBL/GenBank/DDBJ whole genome shotgun (WGS) entry which is preliminary data.</text>
</comment>
<evidence type="ECO:0000313" key="1">
    <source>
        <dbReference type="EMBL" id="KAF1387840.1"/>
    </source>
</evidence>
<sequence length="72" mass="7754">MAAMKGEGRVGLMQISTLGASENLHLTLTTTNFHPNSSMEASLLQQQVGTRNADGFWRQDAAASLKRAKCTC</sequence>
<organism evidence="1 2">
    <name type="scientific">Perca fluviatilis</name>
    <name type="common">European perch</name>
    <dbReference type="NCBI Taxonomy" id="8168"/>
    <lineage>
        <taxon>Eukaryota</taxon>
        <taxon>Metazoa</taxon>
        <taxon>Chordata</taxon>
        <taxon>Craniata</taxon>
        <taxon>Vertebrata</taxon>
        <taxon>Euteleostomi</taxon>
        <taxon>Actinopterygii</taxon>
        <taxon>Neopterygii</taxon>
        <taxon>Teleostei</taxon>
        <taxon>Neoteleostei</taxon>
        <taxon>Acanthomorphata</taxon>
        <taxon>Eupercaria</taxon>
        <taxon>Perciformes</taxon>
        <taxon>Percoidei</taxon>
        <taxon>Percidae</taxon>
        <taxon>Percinae</taxon>
        <taxon>Perca</taxon>
    </lineage>
</organism>
<dbReference type="AlphaFoldDB" id="A0A6A5F3K5"/>
<proteinExistence type="predicted"/>